<accession>A0AAV4YA60</accession>
<gene>
    <name evidence="1" type="ORF">CEXT_101971</name>
</gene>
<dbReference type="Proteomes" id="UP001054945">
    <property type="component" value="Unassembled WGS sequence"/>
</dbReference>
<keyword evidence="2" id="KW-1185">Reference proteome</keyword>
<organism evidence="1 2">
    <name type="scientific">Caerostris extrusa</name>
    <name type="common">Bark spider</name>
    <name type="synonym">Caerostris bankana</name>
    <dbReference type="NCBI Taxonomy" id="172846"/>
    <lineage>
        <taxon>Eukaryota</taxon>
        <taxon>Metazoa</taxon>
        <taxon>Ecdysozoa</taxon>
        <taxon>Arthropoda</taxon>
        <taxon>Chelicerata</taxon>
        <taxon>Arachnida</taxon>
        <taxon>Araneae</taxon>
        <taxon>Araneomorphae</taxon>
        <taxon>Entelegynae</taxon>
        <taxon>Araneoidea</taxon>
        <taxon>Araneidae</taxon>
        <taxon>Caerostris</taxon>
    </lineage>
</organism>
<dbReference type="EMBL" id="BPLR01018899">
    <property type="protein sequence ID" value="GIZ03085.1"/>
    <property type="molecule type" value="Genomic_DNA"/>
</dbReference>
<sequence length="92" mass="10308">MLSHLANENKKGKGASKSEISVDFLSDHSHIPALLTQSMSQPGAQPNSDQKVHCCEIELHQQHKRCGLLQCLWHSTHSLKIKVGSLLQWQNE</sequence>
<dbReference type="AlphaFoldDB" id="A0AAV4YA60"/>
<comment type="caution">
    <text evidence="1">The sequence shown here is derived from an EMBL/GenBank/DDBJ whole genome shotgun (WGS) entry which is preliminary data.</text>
</comment>
<reference evidence="1 2" key="1">
    <citation type="submission" date="2021-06" db="EMBL/GenBank/DDBJ databases">
        <title>Caerostris extrusa draft genome.</title>
        <authorList>
            <person name="Kono N."/>
            <person name="Arakawa K."/>
        </authorList>
    </citation>
    <scope>NUCLEOTIDE SEQUENCE [LARGE SCALE GENOMIC DNA]</scope>
</reference>
<protein>
    <submittedName>
        <fullName evidence="1">Uncharacterized protein</fullName>
    </submittedName>
</protein>
<proteinExistence type="predicted"/>
<evidence type="ECO:0000313" key="2">
    <source>
        <dbReference type="Proteomes" id="UP001054945"/>
    </source>
</evidence>
<evidence type="ECO:0000313" key="1">
    <source>
        <dbReference type="EMBL" id="GIZ03085.1"/>
    </source>
</evidence>
<name>A0AAV4YA60_CAEEX</name>